<dbReference type="InterPro" id="IPR012337">
    <property type="entry name" value="RNaseH-like_sf"/>
</dbReference>
<dbReference type="RefSeq" id="XP_028154402.1">
    <property type="nucleotide sequence ID" value="XM_028298601.1"/>
</dbReference>
<proteinExistence type="predicted"/>
<reference evidence="1" key="1">
    <citation type="submission" date="2025-08" db="UniProtKB">
        <authorList>
            <consortium name="RefSeq"/>
        </authorList>
    </citation>
    <scope>IDENTIFICATION</scope>
    <source>
        <tissue evidence="1">Whole insect</tissue>
    </source>
</reference>
<protein>
    <submittedName>
        <fullName evidence="1">E3 SUMO-protein ligase KIAA1586-like</fullName>
    </submittedName>
</protein>
<sequence length="433" mass="49115">MIKQWTECDISSFGESRAQQQTSLRKKIFAVGIFADSQMIKQWTECDVSSSGESRAQQQTSLRKKIFDHKVNAAHEAAVKIFEDLQKETLEKLRVCLKKLNMESPVNLILDLVELENVTSRGIFNAVMKCLEGHKIDENVLKSRLVALACDGAAVLLGGKSGVGVLLKEKFPSITIWHCCNHRLELCVSDVVKKMARINPFKGFIDNLYILYHASPKNSRELDVCADELGVQLLKIGRVLNTRWLASRWWLRTVSDVWENYEVLANHFVAAKVDQTRDPLERSKYEGLHRKLTSTCFILDLGLMCDALQELSDVSEELQHRHFDLFRANKKLQILMNTFVSRKGSPGMFYSQAETAVNNISFMGIELYVKSKEDPINAVVSYDHLAQSIEKRMLSGDDAVLANCARIVDKSTWPKTLKTILLGKETLKRSQFA</sequence>
<dbReference type="InParanoid" id="A0A6P7H768"/>
<evidence type="ECO:0000313" key="1">
    <source>
        <dbReference type="RefSeq" id="XP_028154402.1"/>
    </source>
</evidence>
<dbReference type="PANTHER" id="PTHR46880">
    <property type="entry name" value="RAS-ASSOCIATING DOMAIN-CONTAINING PROTEIN"/>
    <property type="match status" value="1"/>
</dbReference>
<accession>A0A6P7H768</accession>
<dbReference type="SUPFAM" id="SSF53098">
    <property type="entry name" value="Ribonuclease H-like"/>
    <property type="match status" value="1"/>
</dbReference>
<name>A0A6P7H768_DIAVI</name>
<dbReference type="AlphaFoldDB" id="A0A6P7H768"/>
<dbReference type="PANTHER" id="PTHR46880:SF8">
    <property type="entry name" value="E3 SUMO-PROTEIN LIGASE KIAA1586"/>
    <property type="match status" value="1"/>
</dbReference>
<organism evidence="1">
    <name type="scientific">Diabrotica virgifera virgifera</name>
    <name type="common">western corn rootworm</name>
    <dbReference type="NCBI Taxonomy" id="50390"/>
    <lineage>
        <taxon>Eukaryota</taxon>
        <taxon>Metazoa</taxon>
        <taxon>Ecdysozoa</taxon>
        <taxon>Arthropoda</taxon>
        <taxon>Hexapoda</taxon>
        <taxon>Insecta</taxon>
        <taxon>Pterygota</taxon>
        <taxon>Neoptera</taxon>
        <taxon>Endopterygota</taxon>
        <taxon>Coleoptera</taxon>
        <taxon>Polyphaga</taxon>
        <taxon>Cucujiformia</taxon>
        <taxon>Chrysomeloidea</taxon>
        <taxon>Chrysomelidae</taxon>
        <taxon>Galerucinae</taxon>
        <taxon>Diabroticina</taxon>
        <taxon>Diabroticites</taxon>
        <taxon>Diabrotica</taxon>
    </lineage>
</organism>
<gene>
    <name evidence="1" type="primary">LOC114347956</name>
</gene>